<feature type="compositionally biased region" description="Basic and acidic residues" evidence="1">
    <location>
        <begin position="32"/>
        <end position="47"/>
    </location>
</feature>
<evidence type="ECO:0000256" key="1">
    <source>
        <dbReference type="SAM" id="MobiDB-lite"/>
    </source>
</evidence>
<dbReference type="Proteomes" id="UP000241444">
    <property type="component" value="Unassembled WGS sequence"/>
</dbReference>
<gene>
    <name evidence="2" type="ORF">CU102_28005</name>
</gene>
<comment type="caution">
    <text evidence="2">The sequence shown here is derived from an EMBL/GenBank/DDBJ whole genome shotgun (WGS) entry which is preliminary data.</text>
</comment>
<protein>
    <submittedName>
        <fullName evidence="2">Uncharacterized protein</fullName>
    </submittedName>
</protein>
<organism evidence="2 3">
    <name type="scientific">Phyllobacterium brassicacearum</name>
    <dbReference type="NCBI Taxonomy" id="314235"/>
    <lineage>
        <taxon>Bacteria</taxon>
        <taxon>Pseudomonadati</taxon>
        <taxon>Pseudomonadota</taxon>
        <taxon>Alphaproteobacteria</taxon>
        <taxon>Hyphomicrobiales</taxon>
        <taxon>Phyllobacteriaceae</taxon>
        <taxon>Phyllobacterium</taxon>
    </lineage>
</organism>
<evidence type="ECO:0000313" key="2">
    <source>
        <dbReference type="EMBL" id="PSH57522.1"/>
    </source>
</evidence>
<sequence length="78" mass="8768">MIKAQQDPTPPPRVKTNSEVIAYQKRDRKPSRKNDWVEQRRERRMREQAAAARSNVAGPGCDIEVSALPGDAPQRLSG</sequence>
<accession>A0A2P7ATI4</accession>
<keyword evidence="3" id="KW-1185">Reference proteome</keyword>
<reference evidence="3" key="1">
    <citation type="submission" date="2017-11" db="EMBL/GenBank/DDBJ databases">
        <authorList>
            <person name="Kuznetsova I."/>
            <person name="Sazanova A."/>
            <person name="Chirak E."/>
            <person name="Safronova V."/>
            <person name="Willems A."/>
        </authorList>
    </citation>
    <scope>NUCLEOTIDE SEQUENCE [LARGE SCALE GENOMIC DNA]</scope>
    <source>
        <strain evidence="3">STM 196</strain>
    </source>
</reference>
<name>A0A2P7ATI4_9HYPH</name>
<dbReference type="EMBL" id="PGGO01000051">
    <property type="protein sequence ID" value="PSH57522.1"/>
    <property type="molecule type" value="Genomic_DNA"/>
</dbReference>
<evidence type="ECO:0000313" key="3">
    <source>
        <dbReference type="Proteomes" id="UP000241444"/>
    </source>
</evidence>
<proteinExistence type="predicted"/>
<feature type="region of interest" description="Disordered" evidence="1">
    <location>
        <begin position="1"/>
        <end position="78"/>
    </location>
</feature>
<dbReference type="AlphaFoldDB" id="A0A2P7ATI4"/>